<name>A0A7X0SK45_9BACL</name>
<evidence type="ECO:0000259" key="6">
    <source>
        <dbReference type="PROSITE" id="PS50110"/>
    </source>
</evidence>
<dbReference type="PANTHER" id="PTHR43280:SF2">
    <property type="entry name" value="HTH-TYPE TRANSCRIPTIONAL REGULATOR EXSA"/>
    <property type="match status" value="1"/>
</dbReference>
<proteinExistence type="predicted"/>
<dbReference type="GO" id="GO:0043565">
    <property type="term" value="F:sequence-specific DNA binding"/>
    <property type="evidence" value="ECO:0007669"/>
    <property type="project" value="InterPro"/>
</dbReference>
<feature type="modified residue" description="4-aspartylphosphate" evidence="4">
    <location>
        <position position="55"/>
    </location>
</feature>
<dbReference type="InterPro" id="IPR001789">
    <property type="entry name" value="Sig_transdc_resp-reg_receiver"/>
</dbReference>
<dbReference type="GO" id="GO:0000160">
    <property type="term" value="P:phosphorelay signal transduction system"/>
    <property type="evidence" value="ECO:0007669"/>
    <property type="project" value="InterPro"/>
</dbReference>
<keyword evidence="2" id="KW-0238">DNA-binding</keyword>
<keyword evidence="1" id="KW-0805">Transcription regulation</keyword>
<dbReference type="SMART" id="SM00448">
    <property type="entry name" value="REC"/>
    <property type="match status" value="1"/>
</dbReference>
<dbReference type="Gene3D" id="3.40.50.2300">
    <property type="match status" value="1"/>
</dbReference>
<dbReference type="SUPFAM" id="SSF46689">
    <property type="entry name" value="Homeodomain-like"/>
    <property type="match status" value="2"/>
</dbReference>
<sequence>MYRLLIIDDEPIIVNGLHEYFRKSELADVEIVLAYSAAEAISQLDSAKIDVVLSDICMPEMSGMELLGQIEKRWPRCKVILLTGHDEFEYAHQALRSSCVVDYILKTEGMGKIGSAVKHAFALVKDELSVYRQKEWLQKEFPKVMNQLQRQLLLDLLRRTDREAYLGLQDEFDALKLPFRAGRPVLPILLSVEEWGKYETTFERNLMLFSVGNIAEELLGSRTVTKFVPYDHSTLLGLVQSPEQTFVTEEKQSERTANFTFGTLESVQQVCRDLFHIPLSAATSNRVLPFEDTSQEIRRLRLAVLNGQARGLERLLVVKPATEQAGESTDHFRRQSAQYALEQLKQRLLGGTGSDWTHYFDKLTGLFPPSGPEDPFDRMVILQNLSEHCLVCLEELGLKNKAISQTDLPRILQFNSQVSWGEAVVLYQSLFEWMQCTRNDHLKREESHLIGRIYYYIHNNLDSDLSLTRIAREVSLNPSYLSRWYKQVTGQGLSDYIQEVKIEKGKELLASTSYRIHEISEKLGFTDPHYFFRFFKKVVGCTPQDYRNRKV</sequence>
<evidence type="ECO:0000256" key="1">
    <source>
        <dbReference type="ARBA" id="ARBA00023015"/>
    </source>
</evidence>
<evidence type="ECO:0000259" key="5">
    <source>
        <dbReference type="PROSITE" id="PS01124"/>
    </source>
</evidence>
<dbReference type="InterPro" id="IPR011006">
    <property type="entry name" value="CheY-like_superfamily"/>
</dbReference>
<evidence type="ECO:0000256" key="2">
    <source>
        <dbReference type="ARBA" id="ARBA00023125"/>
    </source>
</evidence>
<accession>A0A7X0SK45</accession>
<dbReference type="InterPro" id="IPR020449">
    <property type="entry name" value="Tscrpt_reg_AraC-type_HTH"/>
</dbReference>
<feature type="domain" description="Response regulatory" evidence="6">
    <location>
        <begin position="3"/>
        <end position="121"/>
    </location>
</feature>
<gene>
    <name evidence="7" type="ORF">H7C18_10495</name>
</gene>
<dbReference type="PROSITE" id="PS01124">
    <property type="entry name" value="HTH_ARAC_FAMILY_2"/>
    <property type="match status" value="1"/>
</dbReference>
<dbReference type="AlphaFoldDB" id="A0A7X0SK45"/>
<dbReference type="PROSITE" id="PS00041">
    <property type="entry name" value="HTH_ARAC_FAMILY_1"/>
    <property type="match status" value="1"/>
</dbReference>
<dbReference type="RefSeq" id="WP_185129009.1">
    <property type="nucleotide sequence ID" value="NZ_JACJVO010000011.1"/>
</dbReference>
<dbReference type="Gene3D" id="1.10.10.60">
    <property type="entry name" value="Homeodomain-like"/>
    <property type="match status" value="2"/>
</dbReference>
<evidence type="ECO:0000313" key="7">
    <source>
        <dbReference type="EMBL" id="MBB6731336.1"/>
    </source>
</evidence>
<dbReference type="PANTHER" id="PTHR43280">
    <property type="entry name" value="ARAC-FAMILY TRANSCRIPTIONAL REGULATOR"/>
    <property type="match status" value="1"/>
</dbReference>
<dbReference type="SMART" id="SM00342">
    <property type="entry name" value="HTH_ARAC"/>
    <property type="match status" value="1"/>
</dbReference>
<feature type="domain" description="HTH araC/xylS-type" evidence="5">
    <location>
        <begin position="451"/>
        <end position="549"/>
    </location>
</feature>
<evidence type="ECO:0000256" key="4">
    <source>
        <dbReference type="PROSITE-ProRule" id="PRU00169"/>
    </source>
</evidence>
<dbReference type="InterPro" id="IPR018060">
    <property type="entry name" value="HTH_AraC"/>
</dbReference>
<keyword evidence="3" id="KW-0804">Transcription</keyword>
<reference evidence="7 8" key="1">
    <citation type="submission" date="2020-08" db="EMBL/GenBank/DDBJ databases">
        <title>Cohnella phylogeny.</title>
        <authorList>
            <person name="Dunlap C."/>
        </authorList>
    </citation>
    <scope>NUCLEOTIDE SEQUENCE [LARGE SCALE GENOMIC DNA]</scope>
    <source>
        <strain evidence="7 8">CBP 2801</strain>
    </source>
</reference>
<dbReference type="PRINTS" id="PR00032">
    <property type="entry name" value="HTHARAC"/>
</dbReference>
<organism evidence="7 8">
    <name type="scientific">Cohnella zeiphila</name>
    <dbReference type="NCBI Taxonomy" id="2761120"/>
    <lineage>
        <taxon>Bacteria</taxon>
        <taxon>Bacillati</taxon>
        <taxon>Bacillota</taxon>
        <taxon>Bacilli</taxon>
        <taxon>Bacillales</taxon>
        <taxon>Paenibacillaceae</taxon>
        <taxon>Cohnella</taxon>
    </lineage>
</organism>
<protein>
    <submittedName>
        <fullName evidence="7">Response regulator</fullName>
    </submittedName>
</protein>
<dbReference type="SUPFAM" id="SSF52172">
    <property type="entry name" value="CheY-like"/>
    <property type="match status" value="1"/>
</dbReference>
<comment type="caution">
    <text evidence="7">The sequence shown here is derived from an EMBL/GenBank/DDBJ whole genome shotgun (WGS) entry which is preliminary data.</text>
</comment>
<keyword evidence="4" id="KW-0597">Phosphoprotein</keyword>
<dbReference type="CDD" id="cd17536">
    <property type="entry name" value="REC_YesN-like"/>
    <property type="match status" value="1"/>
</dbReference>
<dbReference type="Proteomes" id="UP000564644">
    <property type="component" value="Unassembled WGS sequence"/>
</dbReference>
<keyword evidence="8" id="KW-1185">Reference proteome</keyword>
<dbReference type="GO" id="GO:0003700">
    <property type="term" value="F:DNA-binding transcription factor activity"/>
    <property type="evidence" value="ECO:0007669"/>
    <property type="project" value="InterPro"/>
</dbReference>
<dbReference type="InterPro" id="IPR018062">
    <property type="entry name" value="HTH_AraC-typ_CS"/>
</dbReference>
<evidence type="ECO:0000313" key="8">
    <source>
        <dbReference type="Proteomes" id="UP000564644"/>
    </source>
</evidence>
<dbReference type="Pfam" id="PF12833">
    <property type="entry name" value="HTH_18"/>
    <property type="match status" value="1"/>
</dbReference>
<dbReference type="Pfam" id="PF00072">
    <property type="entry name" value="Response_reg"/>
    <property type="match status" value="1"/>
</dbReference>
<evidence type="ECO:0000256" key="3">
    <source>
        <dbReference type="ARBA" id="ARBA00023163"/>
    </source>
</evidence>
<dbReference type="EMBL" id="JACJVO010000011">
    <property type="protein sequence ID" value="MBB6731336.1"/>
    <property type="molecule type" value="Genomic_DNA"/>
</dbReference>
<dbReference type="PROSITE" id="PS50110">
    <property type="entry name" value="RESPONSE_REGULATORY"/>
    <property type="match status" value="1"/>
</dbReference>
<dbReference type="InterPro" id="IPR009057">
    <property type="entry name" value="Homeodomain-like_sf"/>
</dbReference>